<accession>A0A9Q1Q9R1</accession>
<feature type="region of interest" description="Disordered" evidence="1">
    <location>
        <begin position="1"/>
        <end position="45"/>
    </location>
</feature>
<reference evidence="2" key="1">
    <citation type="submission" date="2022-04" db="EMBL/GenBank/DDBJ databases">
        <title>Carnegiea gigantea Genome sequencing and assembly v2.</title>
        <authorList>
            <person name="Copetti D."/>
            <person name="Sanderson M.J."/>
            <person name="Burquez A."/>
            <person name="Wojciechowski M.F."/>
        </authorList>
    </citation>
    <scope>NUCLEOTIDE SEQUENCE</scope>
    <source>
        <strain evidence="2">SGP5-SGP5p</strain>
        <tissue evidence="2">Aerial part</tissue>
    </source>
</reference>
<dbReference type="EMBL" id="JAKOGI010000494">
    <property type="protein sequence ID" value="KAJ8434187.1"/>
    <property type="molecule type" value="Genomic_DNA"/>
</dbReference>
<evidence type="ECO:0000256" key="1">
    <source>
        <dbReference type="SAM" id="MobiDB-lite"/>
    </source>
</evidence>
<feature type="region of interest" description="Disordered" evidence="1">
    <location>
        <begin position="221"/>
        <end position="300"/>
    </location>
</feature>
<dbReference type="Proteomes" id="UP001153076">
    <property type="component" value="Unassembled WGS sequence"/>
</dbReference>
<evidence type="ECO:0000313" key="3">
    <source>
        <dbReference type="Proteomes" id="UP001153076"/>
    </source>
</evidence>
<dbReference type="AlphaFoldDB" id="A0A9Q1Q9R1"/>
<sequence length="300" mass="33238">MHASRRGLLEAQLHQRTPPGGGRGPMNDREESSGSNGPPPPPMREKVTAISREREQKNTIMFTNFLSTEQVAEHVRDNFNWSLRESSTFRPNLLPEDHHSLCPNFELLVAMRYAHSSHIPKMFFGLLTLIDGRLVAYIPLKNQFREPKKIPYVVPIFGPNTPSWSSYEYSSTPSILSIQEEVSYPWEIDIATPSLTDVQEQSTAKTKTTAKLRSLDELLAKETSEGKPCSSSNSHRLSEDVEVPSTSTSSSSKGKTSSLGRGVLKKRGHAPEEAVQEAVAKGIVFPGPLERSDIQDGPST</sequence>
<keyword evidence="3" id="KW-1185">Reference proteome</keyword>
<organism evidence="2 3">
    <name type="scientific">Carnegiea gigantea</name>
    <dbReference type="NCBI Taxonomy" id="171969"/>
    <lineage>
        <taxon>Eukaryota</taxon>
        <taxon>Viridiplantae</taxon>
        <taxon>Streptophyta</taxon>
        <taxon>Embryophyta</taxon>
        <taxon>Tracheophyta</taxon>
        <taxon>Spermatophyta</taxon>
        <taxon>Magnoliopsida</taxon>
        <taxon>eudicotyledons</taxon>
        <taxon>Gunneridae</taxon>
        <taxon>Pentapetalae</taxon>
        <taxon>Caryophyllales</taxon>
        <taxon>Cactineae</taxon>
        <taxon>Cactaceae</taxon>
        <taxon>Cactoideae</taxon>
        <taxon>Echinocereeae</taxon>
        <taxon>Carnegiea</taxon>
    </lineage>
</organism>
<gene>
    <name evidence="2" type="ORF">Cgig2_004658</name>
</gene>
<evidence type="ECO:0000313" key="2">
    <source>
        <dbReference type="EMBL" id="KAJ8434187.1"/>
    </source>
</evidence>
<feature type="compositionally biased region" description="Low complexity" evidence="1">
    <location>
        <begin position="245"/>
        <end position="258"/>
    </location>
</feature>
<protein>
    <submittedName>
        <fullName evidence="2">Uncharacterized protein</fullName>
    </submittedName>
</protein>
<name>A0A9Q1Q9R1_9CARY</name>
<comment type="caution">
    <text evidence="2">The sequence shown here is derived from an EMBL/GenBank/DDBJ whole genome shotgun (WGS) entry which is preliminary data.</text>
</comment>
<proteinExistence type="predicted"/>